<dbReference type="AlphaFoldDB" id="A0A2G5PJJ6"/>
<proteinExistence type="predicted"/>
<sequence>MGLHQPRQLRWSTRGRSRGHALLAAGATAAETAVVAEAAVSADLLAAWVALPGAWLAEAVLRRGQRRWVRPPHHIRLRR</sequence>
<organism evidence="2 3">
    <name type="scientific">Mycobacterium celatum</name>
    <dbReference type="NCBI Taxonomy" id="28045"/>
    <lineage>
        <taxon>Bacteria</taxon>
        <taxon>Bacillati</taxon>
        <taxon>Actinomycetota</taxon>
        <taxon>Actinomycetes</taxon>
        <taxon>Mycobacteriales</taxon>
        <taxon>Mycobacteriaceae</taxon>
        <taxon>Mycobacterium</taxon>
    </lineage>
</organism>
<keyword evidence="1" id="KW-0812">Transmembrane</keyword>
<evidence type="ECO:0000313" key="2">
    <source>
        <dbReference type="EMBL" id="PIB78213.1"/>
    </source>
</evidence>
<name>A0A2G5PJJ6_MYCCE</name>
<keyword evidence="1" id="KW-0472">Membrane</keyword>
<feature type="transmembrane region" description="Helical" evidence="1">
    <location>
        <begin position="21"/>
        <end position="39"/>
    </location>
</feature>
<feature type="transmembrane region" description="Helical" evidence="1">
    <location>
        <begin position="45"/>
        <end position="61"/>
    </location>
</feature>
<evidence type="ECO:0000313" key="3">
    <source>
        <dbReference type="Proteomes" id="UP000230971"/>
    </source>
</evidence>
<dbReference type="Proteomes" id="UP000230971">
    <property type="component" value="Unassembled WGS sequence"/>
</dbReference>
<gene>
    <name evidence="2" type="ORF">CQY23_15050</name>
</gene>
<dbReference type="EMBL" id="PDKV01000018">
    <property type="protein sequence ID" value="PIB78213.1"/>
    <property type="molecule type" value="Genomic_DNA"/>
</dbReference>
<comment type="caution">
    <text evidence="2">The sequence shown here is derived from an EMBL/GenBank/DDBJ whole genome shotgun (WGS) entry which is preliminary data.</text>
</comment>
<reference evidence="2 3" key="1">
    <citation type="journal article" date="2017" name="Infect. Genet. Evol.">
        <title>The new phylogeny of the genus Mycobacterium: The old and the news.</title>
        <authorList>
            <person name="Tortoli E."/>
            <person name="Fedrizzi T."/>
            <person name="Meehan C.J."/>
            <person name="Trovato A."/>
            <person name="Grottola A."/>
            <person name="Giacobazzi E."/>
            <person name="Serpini G.F."/>
            <person name="Tagliazucchi S."/>
            <person name="Fabio A."/>
            <person name="Bettua C."/>
            <person name="Bertorelli R."/>
            <person name="Frascaro F."/>
            <person name="De Sanctis V."/>
            <person name="Pecorari M."/>
            <person name="Jousson O."/>
            <person name="Segata N."/>
            <person name="Cirillo D.M."/>
        </authorList>
    </citation>
    <scope>NUCLEOTIDE SEQUENCE [LARGE SCALE GENOMIC DNA]</scope>
    <source>
        <strain evidence="2 3">NCTC 12882</strain>
    </source>
</reference>
<evidence type="ECO:0000256" key="1">
    <source>
        <dbReference type="SAM" id="Phobius"/>
    </source>
</evidence>
<accession>A0A2G5PJJ6</accession>
<protein>
    <submittedName>
        <fullName evidence="2">Uncharacterized protein</fullName>
    </submittedName>
</protein>
<keyword evidence="1" id="KW-1133">Transmembrane helix</keyword>